<organism evidence="1 2">
    <name type="scientific">Hyalomma asiaticum</name>
    <name type="common">Tick</name>
    <dbReference type="NCBI Taxonomy" id="266040"/>
    <lineage>
        <taxon>Eukaryota</taxon>
        <taxon>Metazoa</taxon>
        <taxon>Ecdysozoa</taxon>
        <taxon>Arthropoda</taxon>
        <taxon>Chelicerata</taxon>
        <taxon>Arachnida</taxon>
        <taxon>Acari</taxon>
        <taxon>Parasitiformes</taxon>
        <taxon>Ixodida</taxon>
        <taxon>Ixodoidea</taxon>
        <taxon>Ixodidae</taxon>
        <taxon>Hyalomminae</taxon>
        <taxon>Hyalomma</taxon>
    </lineage>
</organism>
<accession>A0ACB7SJ62</accession>
<dbReference type="EMBL" id="CM023484">
    <property type="protein sequence ID" value="KAH6933783.1"/>
    <property type="molecule type" value="Genomic_DNA"/>
</dbReference>
<dbReference type="Proteomes" id="UP000821845">
    <property type="component" value="Chromosome 4"/>
</dbReference>
<proteinExistence type="predicted"/>
<protein>
    <submittedName>
        <fullName evidence="1">Uncharacterized protein</fullName>
    </submittedName>
</protein>
<sequence length="486" mass="50614">MRGGPRGGRGGDRGGRGGGPPMGGRGGGPPMGGGGPPMGGRGGGFGPGRGGPGRGGPMRGGPGACGNNNFSWRVQCNRCSAPRDGGPGGPGGPDNGPPGMRGGMRGGPRGGRGGDRGGRGGGPPMGGRGGGPPMGGGGPPMGGRGGGFGPGRGGPGRGGPMRGGPGHTTWCRPFFHCLFNGWRRRKEGGKTGRLKLADTSDLIVTRGHVPQNQTTKKKKQERKQDGCDRCARAAWEPAVVNGSLDAVIGSDLDGDPLWTARLLVTRPDDLVKAYQDYLSIGCNVLTTCTLRASVQALQEHLSISVSEAEDLLASSVSLARRSALDMPRRHGADEGPHRKESPRNFEANAVRVAGSVGPYGAYLYDGSEYYGSYADRMSADELRDWHRPRVRCLARGCDLLAFETVPALREALALVRLLREFPGVRAWLSFSCQNERLTAKGESIADAVRACLAEDSAGQLAAIGVNCCQARRDSHRRNTIPGPVYR</sequence>
<evidence type="ECO:0000313" key="1">
    <source>
        <dbReference type="EMBL" id="KAH6933783.1"/>
    </source>
</evidence>
<reference evidence="1" key="1">
    <citation type="submission" date="2020-05" db="EMBL/GenBank/DDBJ databases">
        <title>Large-scale comparative analyses of tick genomes elucidate their genetic diversity and vector capacities.</title>
        <authorList>
            <person name="Jia N."/>
            <person name="Wang J."/>
            <person name="Shi W."/>
            <person name="Du L."/>
            <person name="Sun Y."/>
            <person name="Zhan W."/>
            <person name="Jiang J."/>
            <person name="Wang Q."/>
            <person name="Zhang B."/>
            <person name="Ji P."/>
            <person name="Sakyi L.B."/>
            <person name="Cui X."/>
            <person name="Yuan T."/>
            <person name="Jiang B."/>
            <person name="Yang W."/>
            <person name="Lam T.T.-Y."/>
            <person name="Chang Q."/>
            <person name="Ding S."/>
            <person name="Wang X."/>
            <person name="Zhu J."/>
            <person name="Ruan X."/>
            <person name="Zhao L."/>
            <person name="Wei J."/>
            <person name="Que T."/>
            <person name="Du C."/>
            <person name="Cheng J."/>
            <person name="Dai P."/>
            <person name="Han X."/>
            <person name="Huang E."/>
            <person name="Gao Y."/>
            <person name="Liu J."/>
            <person name="Shao H."/>
            <person name="Ye R."/>
            <person name="Li L."/>
            <person name="Wei W."/>
            <person name="Wang X."/>
            <person name="Wang C."/>
            <person name="Yang T."/>
            <person name="Huo Q."/>
            <person name="Li W."/>
            <person name="Guo W."/>
            <person name="Chen H."/>
            <person name="Zhou L."/>
            <person name="Ni X."/>
            <person name="Tian J."/>
            <person name="Zhou Y."/>
            <person name="Sheng Y."/>
            <person name="Liu T."/>
            <person name="Pan Y."/>
            <person name="Xia L."/>
            <person name="Li J."/>
            <person name="Zhao F."/>
            <person name="Cao W."/>
        </authorList>
    </citation>
    <scope>NUCLEOTIDE SEQUENCE</scope>
    <source>
        <strain evidence="1">Hyas-2018</strain>
    </source>
</reference>
<name>A0ACB7SJ62_HYAAI</name>
<gene>
    <name evidence="1" type="ORF">HPB50_018262</name>
</gene>
<evidence type="ECO:0000313" key="2">
    <source>
        <dbReference type="Proteomes" id="UP000821845"/>
    </source>
</evidence>
<comment type="caution">
    <text evidence="1">The sequence shown here is derived from an EMBL/GenBank/DDBJ whole genome shotgun (WGS) entry which is preliminary data.</text>
</comment>
<keyword evidence="2" id="KW-1185">Reference proteome</keyword>